<reference evidence="1 2" key="1">
    <citation type="submission" date="2023-02" db="EMBL/GenBank/DDBJ databases">
        <title>The predominant lactic acid bacteria and yeasts involved in the spontaneous fermentation of millet during the production of the traditional porridge Hausa koko in Ghana.</title>
        <authorList>
            <person name="Atter A."/>
            <person name="Diaz M."/>
        </authorList>
    </citation>
    <scope>NUCLEOTIDE SEQUENCE [LARGE SCALE GENOMIC DNA]</scope>
    <source>
        <strain evidence="1 2">FI11552</strain>
    </source>
</reference>
<name>A0ABU7SUM6_9LACO</name>
<evidence type="ECO:0008006" key="3">
    <source>
        <dbReference type="Google" id="ProtNLM"/>
    </source>
</evidence>
<sequence length="67" mass="7812">MGLFSSREDKIKKLDEELSNFDTELIYKKALKSIYDGAQSTTDAQFDEFVVLHRDLQEIKKAIEDKK</sequence>
<accession>A0ABU7SUM6</accession>
<comment type="caution">
    <text evidence="1">The sequence shown here is derived from an EMBL/GenBank/DDBJ whole genome shotgun (WGS) entry which is preliminary data.</text>
</comment>
<dbReference type="RefSeq" id="WP_331191595.1">
    <property type="nucleotide sequence ID" value="NZ_JAQSEN010000005.1"/>
</dbReference>
<dbReference type="EMBL" id="JAQSFA010000026">
    <property type="protein sequence ID" value="MEE6701780.1"/>
    <property type="molecule type" value="Genomic_DNA"/>
</dbReference>
<dbReference type="Proteomes" id="UP001335665">
    <property type="component" value="Unassembled WGS sequence"/>
</dbReference>
<gene>
    <name evidence="1" type="ORF">PS396_08360</name>
</gene>
<keyword evidence="2" id="KW-1185">Reference proteome</keyword>
<proteinExistence type="predicted"/>
<evidence type="ECO:0000313" key="1">
    <source>
        <dbReference type="EMBL" id="MEE6701780.1"/>
    </source>
</evidence>
<organism evidence="1 2">
    <name type="scientific">Limosilactobacillus pontis</name>
    <dbReference type="NCBI Taxonomy" id="35787"/>
    <lineage>
        <taxon>Bacteria</taxon>
        <taxon>Bacillati</taxon>
        <taxon>Bacillota</taxon>
        <taxon>Bacilli</taxon>
        <taxon>Lactobacillales</taxon>
        <taxon>Lactobacillaceae</taxon>
        <taxon>Limosilactobacillus</taxon>
    </lineage>
</organism>
<protein>
    <recommendedName>
        <fullName evidence="3">Lacal_2735 family protein</fullName>
    </recommendedName>
</protein>
<evidence type="ECO:0000313" key="2">
    <source>
        <dbReference type="Proteomes" id="UP001335665"/>
    </source>
</evidence>